<dbReference type="AlphaFoldDB" id="A0AAE3VXB5"/>
<dbReference type="Gene3D" id="1.10.490.10">
    <property type="entry name" value="Globins"/>
    <property type="match status" value="1"/>
</dbReference>
<dbReference type="PRINTS" id="PR00410">
    <property type="entry name" value="PHEHYDRXLASE"/>
</dbReference>
<dbReference type="PANTHER" id="PTHR47354">
    <property type="entry name" value="NADH OXIDOREDUCTASE HCR"/>
    <property type="match status" value="1"/>
</dbReference>
<feature type="compositionally biased region" description="Pro residues" evidence="2">
    <location>
        <begin position="134"/>
        <end position="154"/>
    </location>
</feature>
<evidence type="ECO:0000259" key="3">
    <source>
        <dbReference type="Pfam" id="PF00042"/>
    </source>
</evidence>
<feature type="compositionally biased region" description="Low complexity" evidence="2">
    <location>
        <begin position="62"/>
        <end position="81"/>
    </location>
</feature>
<dbReference type="GO" id="GO:0019825">
    <property type="term" value="F:oxygen binding"/>
    <property type="evidence" value="ECO:0007669"/>
    <property type="project" value="InterPro"/>
</dbReference>
<feature type="compositionally biased region" description="Gly residues" evidence="2">
    <location>
        <begin position="120"/>
        <end position="131"/>
    </location>
</feature>
<name>A0AAE3VXB5_9ACTN</name>
<keyword evidence="5" id="KW-1185">Reference proteome</keyword>
<evidence type="ECO:0000313" key="4">
    <source>
        <dbReference type="EMBL" id="MDQ0365556.1"/>
    </source>
</evidence>
<sequence length="667" mass="68781">MISVGGAGHRDLQALLHALRVGKVVEQLPNAHSNVSPPAPATHTPPQPAAQGWVPMGGGGAAQQAAQQTATQQAGTQQSAAGPPPSLSRGGTAPRNAAPQGRYTTGTGSGSPPAGAPGAAPGGAPGTGGFPAGPAVPFPPVPGPVGHPGRPVPGMPGGSGGQPGQPVPETPGSPGGQPGRPMPGTPGDPGGQAGRPTPGNPALPTIPGPPTTAAPPPPGTPPPVIPGMPPAVVPGTTIPAPHIPGPPVNAPACPYPGADTRTPAASLPYAPAGGMPAWEAVVPIRVGPQSRPTAARGVLVDGFRPGEESALHALQTRLRESLQLVGSVDEAVQLLDEHLFTARPELRPLFPPSAEVHKQQLRDALGWLVDNLDNPQVLAAGCGQLGPVLREFGVQRPHIDAFGMAMLDALRASMAGAWRPEHDVAWRSTWKLAAQWLQQGEEDAGYAPLTWLGTVVARQDWRDDLSILWIRTYLPYPHRAGQRAVLEADGGTGSYPIGNPPTPDHTIEVHVEARPADYTGTALLREAEPGERVRLHPAVEHLPVDRASGRDLLLIAEGTGVATMKALLTEVAWRRQRRAVRLFVGVRTVAEIYDLEPLRAIAAECLDAQVQVVVAAGPQGRFLGGSLAHVVAGAADWADWDVYVDGPPALVAALSGVFERLYSPTRG</sequence>
<evidence type="ECO:0000313" key="5">
    <source>
        <dbReference type="Proteomes" id="UP001240236"/>
    </source>
</evidence>
<accession>A0AAE3VXB5</accession>
<feature type="compositionally biased region" description="Low complexity" evidence="2">
    <location>
        <begin position="110"/>
        <end position="119"/>
    </location>
</feature>
<evidence type="ECO:0000256" key="1">
    <source>
        <dbReference type="ARBA" id="ARBA00001974"/>
    </source>
</evidence>
<dbReference type="InterPro" id="IPR017938">
    <property type="entry name" value="Riboflavin_synthase-like_b-brl"/>
</dbReference>
<proteinExistence type="predicted"/>
<feature type="region of interest" description="Disordered" evidence="2">
    <location>
        <begin position="30"/>
        <end position="242"/>
    </location>
</feature>
<dbReference type="InterPro" id="IPR039261">
    <property type="entry name" value="FNR_nucleotide-bd"/>
</dbReference>
<comment type="cofactor">
    <cofactor evidence="1">
        <name>FAD</name>
        <dbReference type="ChEBI" id="CHEBI:57692"/>
    </cofactor>
</comment>
<gene>
    <name evidence="4" type="ORF">J2S42_002225</name>
</gene>
<dbReference type="InterPro" id="IPR009050">
    <property type="entry name" value="Globin-like_sf"/>
</dbReference>
<dbReference type="Gene3D" id="3.40.50.80">
    <property type="entry name" value="Nucleotide-binding domain of ferredoxin-NADP reductase (FNR) module"/>
    <property type="match status" value="1"/>
</dbReference>
<dbReference type="EMBL" id="JAUSUZ010000001">
    <property type="protein sequence ID" value="MDQ0365556.1"/>
    <property type="molecule type" value="Genomic_DNA"/>
</dbReference>
<dbReference type="Proteomes" id="UP001240236">
    <property type="component" value="Unassembled WGS sequence"/>
</dbReference>
<dbReference type="RefSeq" id="WP_307238215.1">
    <property type="nucleotide sequence ID" value="NZ_JAUSUZ010000001.1"/>
</dbReference>
<dbReference type="InterPro" id="IPR012292">
    <property type="entry name" value="Globin/Proto"/>
</dbReference>
<dbReference type="Gene3D" id="2.40.30.10">
    <property type="entry name" value="Translation factors"/>
    <property type="match status" value="1"/>
</dbReference>
<feature type="compositionally biased region" description="Pro residues" evidence="2">
    <location>
        <begin position="198"/>
        <end position="232"/>
    </location>
</feature>
<comment type="caution">
    <text evidence="4">The sequence shown here is derived from an EMBL/GenBank/DDBJ whole genome shotgun (WGS) entry which is preliminary data.</text>
</comment>
<feature type="domain" description="Globin" evidence="3">
    <location>
        <begin position="338"/>
        <end position="431"/>
    </location>
</feature>
<dbReference type="PANTHER" id="PTHR47354:SF5">
    <property type="entry name" value="PROTEIN RFBI"/>
    <property type="match status" value="1"/>
</dbReference>
<feature type="compositionally biased region" description="Pro residues" evidence="2">
    <location>
        <begin position="37"/>
        <end position="48"/>
    </location>
</feature>
<dbReference type="SUPFAM" id="SSF46458">
    <property type="entry name" value="Globin-like"/>
    <property type="match status" value="1"/>
</dbReference>
<dbReference type="Pfam" id="PF00042">
    <property type="entry name" value="Globin"/>
    <property type="match status" value="1"/>
</dbReference>
<dbReference type="InterPro" id="IPR000971">
    <property type="entry name" value="Globin"/>
</dbReference>
<dbReference type="CDD" id="cd19753">
    <property type="entry name" value="Mb-like_oxidoreductase"/>
    <property type="match status" value="1"/>
</dbReference>
<protein>
    <submittedName>
        <fullName evidence="4">NAD(P)H-flavin reductase/hemoglobin-like flavoprotein</fullName>
    </submittedName>
</protein>
<reference evidence="4 5" key="1">
    <citation type="submission" date="2023-07" db="EMBL/GenBank/DDBJ databases">
        <title>Sequencing the genomes of 1000 actinobacteria strains.</title>
        <authorList>
            <person name="Klenk H.-P."/>
        </authorList>
    </citation>
    <scope>NUCLEOTIDE SEQUENCE [LARGE SCALE GENOMIC DNA]</scope>
    <source>
        <strain evidence="4 5">DSM 44709</strain>
    </source>
</reference>
<evidence type="ECO:0000256" key="2">
    <source>
        <dbReference type="SAM" id="MobiDB-lite"/>
    </source>
</evidence>
<dbReference type="SUPFAM" id="SSF63380">
    <property type="entry name" value="Riboflavin synthase domain-like"/>
    <property type="match status" value="1"/>
</dbReference>
<dbReference type="GO" id="GO:0016491">
    <property type="term" value="F:oxidoreductase activity"/>
    <property type="evidence" value="ECO:0007669"/>
    <property type="project" value="TreeGrafter"/>
</dbReference>
<dbReference type="SUPFAM" id="SSF52343">
    <property type="entry name" value="Ferredoxin reductase-like, C-terminal NADP-linked domain"/>
    <property type="match status" value="1"/>
</dbReference>
<dbReference type="InterPro" id="IPR050415">
    <property type="entry name" value="MRET"/>
</dbReference>
<organism evidence="4 5">
    <name type="scientific">Catenuloplanes indicus</name>
    <dbReference type="NCBI Taxonomy" id="137267"/>
    <lineage>
        <taxon>Bacteria</taxon>
        <taxon>Bacillati</taxon>
        <taxon>Actinomycetota</taxon>
        <taxon>Actinomycetes</taxon>
        <taxon>Micromonosporales</taxon>
        <taxon>Micromonosporaceae</taxon>
        <taxon>Catenuloplanes</taxon>
    </lineage>
</organism>
<dbReference type="GO" id="GO:0020037">
    <property type="term" value="F:heme binding"/>
    <property type="evidence" value="ECO:0007669"/>
    <property type="project" value="InterPro"/>
</dbReference>